<accession>A5I4D3</accession>
<proteinExistence type="predicted"/>
<dbReference type="Proteomes" id="UP000001986">
    <property type="component" value="Chromosome"/>
</dbReference>
<keyword evidence="1" id="KW-0175">Coiled coil</keyword>
<sequence length="177" mass="21221">MDKDSFRKTEKKLYNYFRKDKKISSLNKKINLLWEQINDIDQRLRNIDIDIPEESKSIGYEERVQTSSDGSSYAERTLMRITDRLLIEKSRKTEEIANLEEQIRQIVADNVIIEDNIKDIRGEEREFLRLKYGEEMKDWQVGNELGMSQPTSTRTRQRLVENVARWETWQKSELKMN</sequence>
<keyword evidence="3" id="KW-1185">Reference proteome</keyword>
<name>A5I4D3_CLOBH</name>
<dbReference type="AlphaFoldDB" id="A5I4D3"/>
<dbReference type="GeneID" id="5186616"/>
<reference evidence="2 3" key="1">
    <citation type="journal article" date="2007" name="Genome Res.">
        <title>Genome sequence of a proteolytic (Group I) Clostridium botulinum strain Hall A and comparative analysis of the clostridial genomes.</title>
        <authorList>
            <person name="Sebaihia M."/>
            <person name="Peck M.W."/>
            <person name="Minton N.P."/>
            <person name="Thomson N.R."/>
            <person name="Holden M.T.G."/>
            <person name="Mitchell W.J."/>
            <person name="Carter A.T."/>
            <person name="Bentley S.D."/>
            <person name="Mason D.R."/>
            <person name="Crossman L."/>
            <person name="Paul C.J."/>
            <person name="Ivens A."/>
            <person name="Wells-Bennik M.H.J."/>
            <person name="Davis I.J."/>
            <person name="Cerdeno-Tarraga A.M."/>
            <person name="Churcher C."/>
            <person name="Quail M.A."/>
            <person name="Chillingworth T."/>
            <person name="Feltwell T."/>
            <person name="Fraser A."/>
            <person name="Goodhead I."/>
            <person name="Hance Z."/>
            <person name="Jagels K."/>
            <person name="Larke N."/>
            <person name="Maddison M."/>
            <person name="Moule S."/>
            <person name="Mungall K."/>
            <person name="Norbertczak H."/>
            <person name="Rabbinowitsch E."/>
            <person name="Sanders M."/>
            <person name="Simmonds M."/>
            <person name="White B."/>
            <person name="Whithead S."/>
            <person name="Parkhill J."/>
        </authorList>
    </citation>
    <scope>NUCLEOTIDE SEQUENCE [LARGE SCALE GENOMIC DNA]</scope>
    <source>
        <strain evidence="3">Hall / ATCC 3502 / NCTC 13319 / Type A [Sanger]</strain>
    </source>
</reference>
<dbReference type="KEGG" id="cbo:CBO2361"/>
<organism evidence="2 3">
    <name type="scientific">Clostridium botulinum (strain Hall / ATCC 3502 / NCTC 13319 / Type A)</name>
    <dbReference type="NCBI Taxonomy" id="441771"/>
    <lineage>
        <taxon>Bacteria</taxon>
        <taxon>Bacillati</taxon>
        <taxon>Bacillota</taxon>
        <taxon>Clostridia</taxon>
        <taxon>Eubacteriales</taxon>
        <taxon>Clostridiaceae</taxon>
        <taxon>Clostridium</taxon>
    </lineage>
</organism>
<feature type="coiled-coil region" evidence="1">
    <location>
        <begin position="82"/>
        <end position="116"/>
    </location>
</feature>
<evidence type="ECO:0000313" key="2">
    <source>
        <dbReference type="EMBL" id="CAL83905.1"/>
    </source>
</evidence>
<protein>
    <submittedName>
        <fullName evidence="2">Hypothetical phage protein</fullName>
    </submittedName>
</protein>
<evidence type="ECO:0000313" key="3">
    <source>
        <dbReference type="Proteomes" id="UP000001986"/>
    </source>
</evidence>
<dbReference type="HOGENOM" id="CLU_103672_0_0_9"/>
<dbReference type="PATRIC" id="fig|413999.7.peg.2338"/>
<evidence type="ECO:0000256" key="1">
    <source>
        <dbReference type="SAM" id="Coils"/>
    </source>
</evidence>
<dbReference type="EMBL" id="AM412317">
    <property type="protein sequence ID" value="CAL83905.1"/>
    <property type="molecule type" value="Genomic_DNA"/>
</dbReference>
<gene>
    <name evidence="2" type="ordered locus">CBO2361</name>
</gene>